<proteinExistence type="predicted"/>
<name>E2BH62_HARSA</name>
<gene>
    <name evidence="2" type="ORF">EAI_17324</name>
</gene>
<keyword evidence="3" id="KW-1185">Reference proteome</keyword>
<evidence type="ECO:0000313" key="2">
    <source>
        <dbReference type="EMBL" id="EFN84983.1"/>
    </source>
</evidence>
<feature type="region of interest" description="Disordered" evidence="1">
    <location>
        <begin position="1"/>
        <end position="23"/>
    </location>
</feature>
<protein>
    <submittedName>
        <fullName evidence="2">Uncharacterized protein</fullName>
    </submittedName>
</protein>
<evidence type="ECO:0000256" key="1">
    <source>
        <dbReference type="SAM" id="MobiDB-lite"/>
    </source>
</evidence>
<organism evidence="3">
    <name type="scientific">Harpegnathos saltator</name>
    <name type="common">Jerdon's jumping ant</name>
    <dbReference type="NCBI Taxonomy" id="610380"/>
    <lineage>
        <taxon>Eukaryota</taxon>
        <taxon>Metazoa</taxon>
        <taxon>Ecdysozoa</taxon>
        <taxon>Arthropoda</taxon>
        <taxon>Hexapoda</taxon>
        <taxon>Insecta</taxon>
        <taxon>Pterygota</taxon>
        <taxon>Neoptera</taxon>
        <taxon>Endopterygota</taxon>
        <taxon>Hymenoptera</taxon>
        <taxon>Apocrita</taxon>
        <taxon>Aculeata</taxon>
        <taxon>Formicoidea</taxon>
        <taxon>Formicidae</taxon>
        <taxon>Ponerinae</taxon>
        <taxon>Ponerini</taxon>
        <taxon>Harpegnathos</taxon>
    </lineage>
</organism>
<sequence>MQTHKRTQCEDSSTGNILRHRSWSHDLDDEDEVASENALLNEANEPRFAHERTNELAQAALSKLFTDRRDYALDDYREHY</sequence>
<reference evidence="2 3" key="1">
    <citation type="journal article" date="2010" name="Science">
        <title>Genomic comparison of the ants Camponotus floridanus and Harpegnathos saltator.</title>
        <authorList>
            <person name="Bonasio R."/>
            <person name="Zhang G."/>
            <person name="Ye C."/>
            <person name="Mutti N.S."/>
            <person name="Fang X."/>
            <person name="Qin N."/>
            <person name="Donahue G."/>
            <person name="Yang P."/>
            <person name="Li Q."/>
            <person name="Li C."/>
            <person name="Zhang P."/>
            <person name="Huang Z."/>
            <person name="Berger S.L."/>
            <person name="Reinberg D."/>
            <person name="Wang J."/>
            <person name="Liebig J."/>
        </authorList>
    </citation>
    <scope>NUCLEOTIDE SEQUENCE [LARGE SCALE GENOMIC DNA]</scope>
    <source>
        <strain evidence="2 3">R22 G/1</strain>
    </source>
</reference>
<dbReference type="InParanoid" id="E2BH62"/>
<accession>E2BH62</accession>
<evidence type="ECO:0000313" key="3">
    <source>
        <dbReference type="Proteomes" id="UP000008237"/>
    </source>
</evidence>
<dbReference type="OrthoDB" id="263481at2759"/>
<dbReference type="Proteomes" id="UP000008237">
    <property type="component" value="Unassembled WGS sequence"/>
</dbReference>
<dbReference type="EMBL" id="GL448268">
    <property type="protein sequence ID" value="EFN84983.1"/>
    <property type="molecule type" value="Genomic_DNA"/>
</dbReference>
<dbReference type="AlphaFoldDB" id="E2BH62"/>